<dbReference type="PANTHER" id="PTHR11575:SF24">
    <property type="entry name" value="5'-NUCLEOTIDASE"/>
    <property type="match status" value="1"/>
</dbReference>
<feature type="domain" description="Calcineurin-like phosphoesterase" evidence="3">
    <location>
        <begin position="40"/>
        <end position="257"/>
    </location>
</feature>
<sequence length="315" mass="35049">MEESKLNRRRFLKTSVGGAALLALGLKSNNLFAAEETTKLTILHTNDVHSRIDAFPMDGSRNAGKGGVAARAALINKIRSEEKNVLLLDAGDIFQGTPYFNYWGGELEIKMMSMMNYDASIMGNHDFDNGVEGFAKQLKFANFPILNANYNFTDTAMEGKTKGYQIFKKGGLKIGVYGLGIELTGLVNPQQYGNTKYLEPIAKAVEMERFLKLDQKCDLVICLSHLGYKYKENKVSDIVLAQNTYYTDLIIGGHTHTFLNVPDSIKNKNGNETLVNQVGFAGLNLGRIDYDFNHLKSKKVSYTSAIEVIDNNFKI</sequence>
<reference evidence="4 5" key="1">
    <citation type="submission" date="2016-04" db="EMBL/GenBank/DDBJ databases">
        <authorList>
            <person name="Evans L.H."/>
            <person name="Alamgir A."/>
            <person name="Owens N."/>
            <person name="Weber N.D."/>
            <person name="Virtaneva K."/>
            <person name="Barbian K."/>
            <person name="Babar A."/>
            <person name="Rosenke K."/>
        </authorList>
    </citation>
    <scope>NUCLEOTIDE SEQUENCE [LARGE SCALE GENOMIC DNA]</scope>
    <source>
        <strain evidence="4 5">CCM 8644</strain>
    </source>
</reference>
<dbReference type="STRING" id="1826909.A5893_10765"/>
<evidence type="ECO:0000256" key="1">
    <source>
        <dbReference type="ARBA" id="ARBA00006654"/>
    </source>
</evidence>
<dbReference type="EMBL" id="LWHJ01000028">
    <property type="protein sequence ID" value="OAQ39139.1"/>
    <property type="molecule type" value="Genomic_DNA"/>
</dbReference>
<dbReference type="GO" id="GO:0016788">
    <property type="term" value="F:hydrolase activity, acting on ester bonds"/>
    <property type="evidence" value="ECO:0007669"/>
    <property type="project" value="InterPro"/>
</dbReference>
<dbReference type="AlphaFoldDB" id="A0A179DF58"/>
<gene>
    <name evidence="4" type="ORF">A5893_10765</name>
</gene>
<protein>
    <submittedName>
        <fullName evidence="4">Metallophosphatase</fullName>
    </submittedName>
</protein>
<dbReference type="Pfam" id="PF00149">
    <property type="entry name" value="Metallophos"/>
    <property type="match status" value="1"/>
</dbReference>
<dbReference type="PRINTS" id="PR01607">
    <property type="entry name" value="APYRASEFAMLY"/>
</dbReference>
<accession>A0A179DF58</accession>
<evidence type="ECO:0000256" key="2">
    <source>
        <dbReference type="RuleBase" id="RU362119"/>
    </source>
</evidence>
<dbReference type="InterPro" id="IPR004843">
    <property type="entry name" value="Calcineurin-like_PHP"/>
</dbReference>
<dbReference type="Proteomes" id="UP000078459">
    <property type="component" value="Unassembled WGS sequence"/>
</dbReference>
<feature type="chain" id="PRO_5007950128" evidence="2">
    <location>
        <begin position="34"/>
        <end position="315"/>
    </location>
</feature>
<proteinExistence type="inferred from homology"/>
<evidence type="ECO:0000259" key="3">
    <source>
        <dbReference type="Pfam" id="PF00149"/>
    </source>
</evidence>
<dbReference type="InterPro" id="IPR006179">
    <property type="entry name" value="5_nucleotidase/apyrase"/>
</dbReference>
<reference evidence="4 5" key="2">
    <citation type="submission" date="2016-06" db="EMBL/GenBank/DDBJ databases">
        <title>Pedobacter psychrophilus sp. nov., isolated from Antarctic fragmentary rock.</title>
        <authorList>
            <person name="Svec P."/>
        </authorList>
    </citation>
    <scope>NUCLEOTIDE SEQUENCE [LARGE SCALE GENOMIC DNA]</scope>
    <source>
        <strain evidence="4 5">CCM 8644</strain>
    </source>
</reference>
<evidence type="ECO:0000313" key="5">
    <source>
        <dbReference type="Proteomes" id="UP000078459"/>
    </source>
</evidence>
<dbReference type="CDD" id="cd00845">
    <property type="entry name" value="MPP_UshA_N_like"/>
    <property type="match status" value="1"/>
</dbReference>
<keyword evidence="5" id="KW-1185">Reference proteome</keyword>
<dbReference type="Gene3D" id="3.60.21.10">
    <property type="match status" value="1"/>
</dbReference>
<dbReference type="InterPro" id="IPR029052">
    <property type="entry name" value="Metallo-depent_PP-like"/>
</dbReference>
<dbReference type="PROSITE" id="PS51318">
    <property type="entry name" value="TAT"/>
    <property type="match status" value="1"/>
</dbReference>
<dbReference type="OrthoDB" id="9775118at2"/>
<dbReference type="GO" id="GO:0000166">
    <property type="term" value="F:nucleotide binding"/>
    <property type="evidence" value="ECO:0007669"/>
    <property type="project" value="UniProtKB-KW"/>
</dbReference>
<evidence type="ECO:0000313" key="4">
    <source>
        <dbReference type="EMBL" id="OAQ39139.1"/>
    </source>
</evidence>
<dbReference type="RefSeq" id="WP_068822667.1">
    <property type="nucleotide sequence ID" value="NZ_LWHJ01000028.1"/>
</dbReference>
<name>A0A179DF58_9SPHI</name>
<dbReference type="GO" id="GO:0009166">
    <property type="term" value="P:nucleotide catabolic process"/>
    <property type="evidence" value="ECO:0007669"/>
    <property type="project" value="InterPro"/>
</dbReference>
<comment type="similarity">
    <text evidence="1 2">Belongs to the 5'-nucleotidase family.</text>
</comment>
<keyword evidence="2" id="KW-0547">Nucleotide-binding</keyword>
<comment type="caution">
    <text evidence="4">The sequence shown here is derived from an EMBL/GenBank/DDBJ whole genome shotgun (WGS) entry which is preliminary data.</text>
</comment>
<keyword evidence="2" id="KW-0378">Hydrolase</keyword>
<dbReference type="PROSITE" id="PS00785">
    <property type="entry name" value="5_NUCLEOTIDASE_1"/>
    <property type="match status" value="1"/>
</dbReference>
<dbReference type="PANTHER" id="PTHR11575">
    <property type="entry name" value="5'-NUCLEOTIDASE-RELATED"/>
    <property type="match status" value="1"/>
</dbReference>
<feature type="signal peptide" evidence="2">
    <location>
        <begin position="1"/>
        <end position="33"/>
    </location>
</feature>
<dbReference type="SUPFAM" id="SSF56300">
    <property type="entry name" value="Metallo-dependent phosphatases"/>
    <property type="match status" value="1"/>
</dbReference>
<organism evidence="4 5">
    <name type="scientific">Pedobacter psychrophilus</name>
    <dbReference type="NCBI Taxonomy" id="1826909"/>
    <lineage>
        <taxon>Bacteria</taxon>
        <taxon>Pseudomonadati</taxon>
        <taxon>Bacteroidota</taxon>
        <taxon>Sphingobacteriia</taxon>
        <taxon>Sphingobacteriales</taxon>
        <taxon>Sphingobacteriaceae</taxon>
        <taxon>Pedobacter</taxon>
    </lineage>
</organism>
<dbReference type="InterPro" id="IPR006311">
    <property type="entry name" value="TAT_signal"/>
</dbReference>
<dbReference type="InterPro" id="IPR006146">
    <property type="entry name" value="5'-Nucleotdase_CS"/>
</dbReference>
<keyword evidence="2" id="KW-0732">Signal</keyword>
<dbReference type="GO" id="GO:0046872">
    <property type="term" value="F:metal ion binding"/>
    <property type="evidence" value="ECO:0007669"/>
    <property type="project" value="InterPro"/>
</dbReference>